<dbReference type="SUPFAM" id="SSF82607">
    <property type="entry name" value="YbaB-like"/>
    <property type="match status" value="1"/>
</dbReference>
<sequence length="151" mass="16567">MNADAGLDDLMRAAAQVNQSVAQVRGYGESAGGRVKIEVTGDGEISNMYLDDQTRTMPAHELSRAIRDAHRTAINDAAQRVQVLQSQITDSSYVTTLLDKLGTADSRSLNATPESNIVSRRPHVVGGMTEHELDASQEAFNFDPLGRRRWR</sequence>
<gene>
    <name evidence="1" type="ORF">BST43_22020</name>
</gene>
<dbReference type="GO" id="GO:0003677">
    <property type="term" value="F:DNA binding"/>
    <property type="evidence" value="ECO:0007669"/>
    <property type="project" value="UniProtKB-KW"/>
</dbReference>
<dbReference type="InterPro" id="IPR004401">
    <property type="entry name" value="YbaB/EbfC"/>
</dbReference>
<comment type="caution">
    <text evidence="1">The sequence shown here is derived from an EMBL/GenBank/DDBJ whole genome shotgun (WGS) entry which is preliminary data.</text>
</comment>
<dbReference type="OrthoDB" id="4764330at2"/>
<dbReference type="InterPro" id="IPR036894">
    <property type="entry name" value="YbaB-like_sf"/>
</dbReference>
<dbReference type="Gene3D" id="3.30.1310.10">
    <property type="entry name" value="Nucleoid-associated protein YbaB-like domain"/>
    <property type="match status" value="1"/>
</dbReference>
<dbReference type="Pfam" id="PF02575">
    <property type="entry name" value="YbaB_DNA_bd"/>
    <property type="match status" value="1"/>
</dbReference>
<reference evidence="1 2" key="1">
    <citation type="submission" date="2016-12" db="EMBL/GenBank/DDBJ databases">
        <title>The new phylogeny of genus Mycobacterium.</title>
        <authorList>
            <person name="Tortoli E."/>
            <person name="Trovato A."/>
            <person name="Cirillo D.M."/>
        </authorList>
    </citation>
    <scope>NUCLEOTIDE SEQUENCE [LARGE SCALE GENOMIC DNA]</scope>
    <source>
        <strain evidence="1 2">CCUG 66554</strain>
    </source>
</reference>
<evidence type="ECO:0000313" key="1">
    <source>
        <dbReference type="EMBL" id="ORB50613.1"/>
    </source>
</evidence>
<evidence type="ECO:0000313" key="2">
    <source>
        <dbReference type="Proteomes" id="UP000192434"/>
    </source>
</evidence>
<dbReference type="EMBL" id="MVII01000035">
    <property type="protein sequence ID" value="ORB50613.1"/>
    <property type="molecule type" value="Genomic_DNA"/>
</dbReference>
<organism evidence="1 2">
    <name type="scientific">Mycobacteroides saopaulense</name>
    <dbReference type="NCBI Taxonomy" id="1578165"/>
    <lineage>
        <taxon>Bacteria</taxon>
        <taxon>Bacillati</taxon>
        <taxon>Actinomycetota</taxon>
        <taxon>Actinomycetes</taxon>
        <taxon>Mycobacteriales</taxon>
        <taxon>Mycobacteriaceae</taxon>
        <taxon>Mycobacteroides</taxon>
    </lineage>
</organism>
<name>A0A1X0IQE4_9MYCO</name>
<dbReference type="RefSeq" id="WP_083019001.1">
    <property type="nucleotide sequence ID" value="NZ_MVII01000035.1"/>
</dbReference>
<proteinExistence type="predicted"/>
<accession>A0A1X0IQE4</accession>
<protein>
    <submittedName>
        <fullName evidence="1">DNA-binding protein</fullName>
    </submittedName>
</protein>
<dbReference type="Proteomes" id="UP000192434">
    <property type="component" value="Unassembled WGS sequence"/>
</dbReference>
<dbReference type="AlphaFoldDB" id="A0A1X0IQE4"/>
<keyword evidence="1" id="KW-0238">DNA-binding</keyword>